<proteinExistence type="predicted"/>
<dbReference type="AlphaFoldDB" id="A0A3Q9FWG7"/>
<evidence type="ECO:0000259" key="1">
    <source>
        <dbReference type="Pfam" id="PF03756"/>
    </source>
</evidence>
<accession>A0A3Q9FWG7</accession>
<dbReference type="InterPro" id="IPR047757">
    <property type="entry name" value="AfsA-like"/>
</dbReference>
<dbReference type="Proteomes" id="UP000267900">
    <property type="component" value="Chromosome"/>
</dbReference>
<gene>
    <name evidence="2" type="ORF">EKH77_15515</name>
</gene>
<dbReference type="OrthoDB" id="7838374at2"/>
<dbReference type="GO" id="GO:0016740">
    <property type="term" value="F:transferase activity"/>
    <property type="evidence" value="ECO:0007669"/>
    <property type="project" value="InterPro"/>
</dbReference>
<evidence type="ECO:0000313" key="2">
    <source>
        <dbReference type="EMBL" id="AZQ72431.1"/>
    </source>
</evidence>
<dbReference type="NCBIfam" id="NF041195">
    <property type="entry name" value="ScbA_BarX_GamBu"/>
    <property type="match status" value="1"/>
</dbReference>
<protein>
    <recommendedName>
        <fullName evidence="1">A-factor biosynthesis hotdog domain-containing protein</fullName>
    </recommendedName>
</protein>
<sequence>MPIRGGTLSQTTSAPASFAPALPRLTTTVPREYVHRAAVAEVLLTGWRKVEANRFRVWAQWPRGHSFFSPLRGVQHDPMLVAETVRQIGSLLAHAEFDVPLGFQFLMWHLDYSLRPRHTALESTPAELVLDVECSEIRRKGRSFGGMRYDVVIRRDGAVAATGSASYTCTSPEVYRRLRGDRIPGTPPALGAPVRPRRVGRRSPFDVVLAEEDAPGAARWRLRADGRHPVLFDHPVDHVPGMVLLEAARQAAAVLSPDPVILPTELTSSFHRYAELDSPIWIEAARETAAGGRNGPATTVVRGHQDDELLFTCALTSIRPRNAPAPPGDTAVNPSE</sequence>
<feature type="domain" description="A-factor biosynthesis hotdog" evidence="1">
    <location>
        <begin position="199"/>
        <end position="316"/>
    </location>
</feature>
<dbReference type="InterPro" id="IPR005509">
    <property type="entry name" value="AfsA_hotdog_dom"/>
</dbReference>
<name>A0A3Q9FWG7_STRLT</name>
<dbReference type="SUPFAM" id="SSF54637">
    <property type="entry name" value="Thioesterase/thiol ester dehydrase-isomerase"/>
    <property type="match status" value="1"/>
</dbReference>
<reference evidence="2 3" key="1">
    <citation type="submission" date="2018-12" db="EMBL/GenBank/DDBJ databases">
        <title>The whole draft genome of Streptomyce luteoverticillatus CGMCC 15060.</title>
        <authorList>
            <person name="Feng Z."/>
            <person name="Chen G."/>
            <person name="Zhang J."/>
            <person name="Zhu H."/>
            <person name="Yu X."/>
            <person name="Zhang W."/>
            <person name="Zhang X."/>
        </authorList>
    </citation>
    <scope>NUCLEOTIDE SEQUENCE [LARGE SCALE GENOMIC DNA]</scope>
    <source>
        <strain evidence="2 3">CGMCC 15060</strain>
    </source>
</reference>
<evidence type="ECO:0000313" key="3">
    <source>
        <dbReference type="Proteomes" id="UP000267900"/>
    </source>
</evidence>
<feature type="domain" description="A-factor biosynthesis hotdog" evidence="1">
    <location>
        <begin position="33"/>
        <end position="169"/>
    </location>
</feature>
<dbReference type="EMBL" id="CP034587">
    <property type="protein sequence ID" value="AZQ72431.1"/>
    <property type="molecule type" value="Genomic_DNA"/>
</dbReference>
<organism evidence="2 3">
    <name type="scientific">Streptomyces luteoverticillatus</name>
    <name type="common">Streptoverticillium luteoverticillatus</name>
    <dbReference type="NCBI Taxonomy" id="66425"/>
    <lineage>
        <taxon>Bacteria</taxon>
        <taxon>Bacillati</taxon>
        <taxon>Actinomycetota</taxon>
        <taxon>Actinomycetes</taxon>
        <taxon>Kitasatosporales</taxon>
        <taxon>Streptomycetaceae</taxon>
        <taxon>Streptomyces</taxon>
    </lineage>
</organism>
<dbReference type="InterPro" id="IPR029069">
    <property type="entry name" value="HotDog_dom_sf"/>
</dbReference>
<dbReference type="Pfam" id="PF03756">
    <property type="entry name" value="AfsA"/>
    <property type="match status" value="2"/>
</dbReference>
<keyword evidence="3" id="KW-1185">Reference proteome</keyword>